<dbReference type="Ensembl" id="ENSKMAT00000003817.1">
    <property type="protein sequence ID" value="ENSKMAP00000003745.1"/>
    <property type="gene ID" value="ENSKMAG00000002859.1"/>
</dbReference>
<protein>
    <submittedName>
        <fullName evidence="3">Pro-interleukin-16-like</fullName>
    </submittedName>
</protein>
<feature type="region of interest" description="Disordered" evidence="1">
    <location>
        <begin position="473"/>
        <end position="527"/>
    </location>
</feature>
<dbReference type="GO" id="GO:0042609">
    <property type="term" value="F:CD4 receptor binding"/>
    <property type="evidence" value="ECO:0007669"/>
    <property type="project" value="TreeGrafter"/>
</dbReference>
<dbReference type="SMART" id="SM00228">
    <property type="entry name" value="PDZ"/>
    <property type="match status" value="2"/>
</dbReference>
<evidence type="ECO:0000259" key="2">
    <source>
        <dbReference type="PROSITE" id="PS50106"/>
    </source>
</evidence>
<dbReference type="Pfam" id="PF00595">
    <property type="entry name" value="PDZ"/>
    <property type="match status" value="2"/>
</dbReference>
<proteinExistence type="predicted"/>
<dbReference type="Proteomes" id="UP000264800">
    <property type="component" value="Unplaced"/>
</dbReference>
<name>A0A3Q2ZLI2_KRYMA</name>
<feature type="compositionally biased region" description="Polar residues" evidence="1">
    <location>
        <begin position="664"/>
        <end position="677"/>
    </location>
</feature>
<feature type="domain" description="PDZ" evidence="2">
    <location>
        <begin position="965"/>
        <end position="1034"/>
    </location>
</feature>
<dbReference type="FunFam" id="2.30.42.10:FF:000122">
    <property type="entry name" value="Pro-interleukin-16"/>
    <property type="match status" value="1"/>
</dbReference>
<feature type="compositionally biased region" description="Basic and acidic residues" evidence="1">
    <location>
        <begin position="41"/>
        <end position="126"/>
    </location>
</feature>
<dbReference type="AlphaFoldDB" id="A0A3Q2ZLI2"/>
<dbReference type="RefSeq" id="XP_017280434.1">
    <property type="nucleotide sequence ID" value="XM_017424945.3"/>
</dbReference>
<dbReference type="KEGG" id="kmr:108241039"/>
<sequence>MDLSVLPPTTSESQASSSGARFTVRSASSPSYALSCRSAVRRRELARGAGDKGVKEQSGDKQSGDKQSGDKQSGDKQSGDKQSGDKQSGDKQSGDKQSGDKQSGDKQSGDKGVKEKTGDKQSEDKAASGCRLTSEPNQNGTADKTTPENGVDVGVNSALERRSRTELRFSLPTRSQSFDWRSGARSPVQSPGTDSSLLQSKREPDLGKDAGGLEERRTETGIGTTGRGTPLPQNKSPANHSNLILDKASNFNSLPSRFRSEYGHGFRFTETSSGPKGGQGIRERIQKLYGSASETAGGTFPRRFSTGDNCGPVQTRGLSIWPQKDANAPRSETSVSPETVRPKEKPPVKQWHGSFSRKHSEEVKGFEGTTETGTRSLDRARSRNSVAAQLRSARTAAESENRTGHLRAQERNKEDGERATKLAEPGSVAADQDAPDTDPQKVTPPVRSSASVRNKINQFEALIQEATSQVQIPPWSQVHKGHDGLRKSRSAKEIREQGDKWDAIKEGGREERGREKGKKFGSERSISVDEVGLRLRRKETEGTDLAAKRKNVFSEDFDKYSKLKKAMQLPLTEGDLSKGSRPEDASEEKARTSAPSPHSDPVQPQGDVSSPVSDDDETPTNVPDSCSITFYFPAPPAQKAPCVAEDDGDKKASVVAHGDDTDSLPLSATSSHGSTSGVPDKTDETDFPPQLPAALSKNNKPDVFFPNVKTAYMKGRKQLVDLTSWVAGLNPEYQGWNEYVDRYEEDDDESTQKDDDSNYDSDSGDSSVTITSNKSQSDCRSFSLSLAELCSFSGSDWDSDTDDWEQHNRRSASLSSDMSTFSYVSLMPTEELDKLLEDVRGLGDDTLQEYDDIQVIVLHKEVGVGLGFSLAGGADQNKPITVHKVFSSGVAAQEGSIREGDQVLSINGTALSGNAHWEALRVLRRTKAKDMVVVVLRKGDALRKLGQQHDERAAQTPQEAGHRVRLQLQKSSSDLGFSLQGGVGSTEGNQPLTVQRIFQGGPVNKVLPGDEVLEINGVSVLGMRRMDVWTFIKKLPLGSVEVLLRRPQKQQQT</sequence>
<feature type="compositionally biased region" description="Polar residues" evidence="1">
    <location>
        <begin position="134"/>
        <end position="148"/>
    </location>
</feature>
<dbReference type="GeneID" id="108241039"/>
<feature type="compositionally biased region" description="Basic and acidic residues" evidence="1">
    <location>
        <begin position="648"/>
        <end position="660"/>
    </location>
</feature>
<keyword evidence="4" id="KW-1185">Reference proteome</keyword>
<feature type="region of interest" description="Disordered" evidence="1">
    <location>
        <begin position="563"/>
        <end position="699"/>
    </location>
</feature>
<dbReference type="PROSITE" id="PS50106">
    <property type="entry name" value="PDZ"/>
    <property type="match status" value="2"/>
</dbReference>
<dbReference type="STRING" id="37003.ENSKMAP00000003745"/>
<feature type="compositionally biased region" description="Polar residues" evidence="1">
    <location>
        <begin position="7"/>
        <end position="32"/>
    </location>
</feature>
<feature type="domain" description="PDZ" evidence="2">
    <location>
        <begin position="855"/>
        <end position="938"/>
    </location>
</feature>
<dbReference type="InterPro" id="IPR001478">
    <property type="entry name" value="PDZ"/>
</dbReference>
<feature type="compositionally biased region" description="Basic and acidic residues" evidence="1">
    <location>
        <begin position="200"/>
        <end position="219"/>
    </location>
</feature>
<reference evidence="3" key="2">
    <citation type="submission" date="2025-09" db="UniProtKB">
        <authorList>
            <consortium name="Ensembl"/>
        </authorList>
    </citation>
    <scope>IDENTIFICATION</scope>
</reference>
<dbReference type="RefSeq" id="XP_017280432.1">
    <property type="nucleotide sequence ID" value="XM_017424943.3"/>
</dbReference>
<feature type="region of interest" description="Disordered" evidence="1">
    <location>
        <begin position="1"/>
        <end position="241"/>
    </location>
</feature>
<dbReference type="SUPFAM" id="SSF50156">
    <property type="entry name" value="PDZ domain-like"/>
    <property type="match status" value="2"/>
</dbReference>
<dbReference type="Gene3D" id="2.30.42.10">
    <property type="match status" value="2"/>
</dbReference>
<dbReference type="PANTHER" id="PTHR48484">
    <property type="entry name" value="PRO-INTERLEUKIN-16"/>
    <property type="match status" value="1"/>
</dbReference>
<feature type="region of interest" description="Disordered" evidence="1">
    <location>
        <begin position="293"/>
        <end position="452"/>
    </location>
</feature>
<feature type="compositionally biased region" description="Polar residues" evidence="1">
    <location>
        <begin position="187"/>
        <end position="199"/>
    </location>
</feature>
<dbReference type="GO" id="GO:0005125">
    <property type="term" value="F:cytokine activity"/>
    <property type="evidence" value="ECO:0007669"/>
    <property type="project" value="InterPro"/>
</dbReference>
<dbReference type="GeneTree" id="ENSGT00940000156178"/>
<dbReference type="InterPro" id="IPR036034">
    <property type="entry name" value="PDZ_sf"/>
</dbReference>
<feature type="region of interest" description="Disordered" evidence="1">
    <location>
        <begin position="744"/>
        <end position="773"/>
    </location>
</feature>
<dbReference type="OrthoDB" id="42382at2759"/>
<dbReference type="RefSeq" id="XP_024863574.1">
    <property type="nucleotide sequence ID" value="XM_025007806.2"/>
</dbReference>
<feature type="compositionally biased region" description="Polar residues" evidence="1">
    <location>
        <begin position="619"/>
        <end position="628"/>
    </location>
</feature>
<dbReference type="PANTHER" id="PTHR48484:SF1">
    <property type="entry name" value="DENTIN SIALOPHOSPHOPROTEIN"/>
    <property type="match status" value="1"/>
</dbReference>
<evidence type="ECO:0000313" key="4">
    <source>
        <dbReference type="Proteomes" id="UP000264800"/>
    </source>
</evidence>
<accession>A0A3Q2ZLI2</accession>
<dbReference type="OMA" id="SHKHPET"/>
<feature type="compositionally biased region" description="Basic and acidic residues" evidence="1">
    <location>
        <begin position="397"/>
        <end position="421"/>
    </location>
</feature>
<dbReference type="InterPro" id="IPR055287">
    <property type="entry name" value="IL-16-like"/>
</dbReference>
<evidence type="ECO:0000256" key="1">
    <source>
        <dbReference type="SAM" id="MobiDB-lite"/>
    </source>
</evidence>
<organism evidence="3 4">
    <name type="scientific">Kryptolebias marmoratus</name>
    <name type="common">Mangrove killifish</name>
    <name type="synonym">Rivulus marmoratus</name>
    <dbReference type="NCBI Taxonomy" id="37003"/>
    <lineage>
        <taxon>Eukaryota</taxon>
        <taxon>Metazoa</taxon>
        <taxon>Chordata</taxon>
        <taxon>Craniata</taxon>
        <taxon>Vertebrata</taxon>
        <taxon>Euteleostomi</taxon>
        <taxon>Actinopterygii</taxon>
        <taxon>Neopterygii</taxon>
        <taxon>Teleostei</taxon>
        <taxon>Neoteleostei</taxon>
        <taxon>Acanthomorphata</taxon>
        <taxon>Ovalentaria</taxon>
        <taxon>Atherinomorphae</taxon>
        <taxon>Cyprinodontiformes</taxon>
        <taxon>Rivulidae</taxon>
        <taxon>Kryptolebias</taxon>
    </lineage>
</organism>
<reference evidence="3" key="1">
    <citation type="submission" date="2025-08" db="UniProtKB">
        <authorList>
            <consortium name="Ensembl"/>
        </authorList>
    </citation>
    <scope>IDENTIFICATION</scope>
</reference>
<dbReference type="GO" id="GO:0030595">
    <property type="term" value="P:leukocyte chemotaxis"/>
    <property type="evidence" value="ECO:0007669"/>
    <property type="project" value="TreeGrafter"/>
</dbReference>
<dbReference type="GO" id="GO:0050930">
    <property type="term" value="P:induction of positive chemotaxis"/>
    <property type="evidence" value="ECO:0007669"/>
    <property type="project" value="InterPro"/>
</dbReference>
<dbReference type="CDD" id="cd06762">
    <property type="entry name" value="PDZ6_PDZD2-PDZ3_hPro-IL-16-like"/>
    <property type="match status" value="1"/>
</dbReference>
<evidence type="ECO:0000313" key="3">
    <source>
        <dbReference type="Ensembl" id="ENSKMAP00000003745.1"/>
    </source>
</evidence>
<feature type="compositionally biased region" description="Basic and acidic residues" evidence="1">
    <location>
        <begin position="480"/>
        <end position="522"/>
    </location>
</feature>
<feature type="compositionally biased region" description="Polar residues" evidence="1">
    <location>
        <begin position="231"/>
        <end position="241"/>
    </location>
</feature>
<dbReference type="RefSeq" id="XP_017280433.1">
    <property type="nucleotide sequence ID" value="XM_017424944.3"/>
</dbReference>
<feature type="compositionally biased region" description="Basic and acidic residues" evidence="1">
    <location>
        <begin position="575"/>
        <end position="591"/>
    </location>
</feature>